<dbReference type="InterPro" id="IPR011041">
    <property type="entry name" value="Quinoprot_gluc/sorb_DH_b-prop"/>
</dbReference>
<dbReference type="Gene3D" id="2.120.10.30">
    <property type="entry name" value="TolB, C-terminal domain"/>
    <property type="match status" value="1"/>
</dbReference>
<dbReference type="GO" id="GO:0030246">
    <property type="term" value="F:carbohydrate binding"/>
    <property type="evidence" value="ECO:0007669"/>
    <property type="project" value="InterPro"/>
</dbReference>
<dbReference type="GO" id="GO:0009055">
    <property type="term" value="F:electron transfer activity"/>
    <property type="evidence" value="ECO:0007669"/>
    <property type="project" value="InterPro"/>
</dbReference>
<dbReference type="SUPFAM" id="SSF52317">
    <property type="entry name" value="Class I glutamine amidotransferase-like"/>
    <property type="match status" value="1"/>
</dbReference>
<dbReference type="InterPro" id="IPR029062">
    <property type="entry name" value="Class_I_gatase-like"/>
</dbReference>
<keyword evidence="4" id="KW-0249">Electron transport</keyword>
<dbReference type="Pfam" id="PF06283">
    <property type="entry name" value="ThuA"/>
    <property type="match status" value="1"/>
</dbReference>
<dbReference type="Proteomes" id="UP000557307">
    <property type="component" value="Unassembled WGS sequence"/>
</dbReference>
<dbReference type="InterPro" id="IPR009056">
    <property type="entry name" value="Cyt_c-like_dom"/>
</dbReference>
<dbReference type="Gene3D" id="2.60.40.10">
    <property type="entry name" value="Immunoglobulins"/>
    <property type="match status" value="1"/>
</dbReference>
<dbReference type="InterPro" id="IPR013783">
    <property type="entry name" value="Ig-like_fold"/>
</dbReference>
<feature type="domain" description="Cytochrome c" evidence="8">
    <location>
        <begin position="911"/>
        <end position="997"/>
    </location>
</feature>
<dbReference type="InterPro" id="IPR022409">
    <property type="entry name" value="PKD/Chitinase_dom"/>
</dbReference>
<dbReference type="Pfam" id="PF07995">
    <property type="entry name" value="GSDH"/>
    <property type="match status" value="1"/>
</dbReference>
<keyword evidence="1" id="KW-0813">Transport</keyword>
<dbReference type="SMART" id="SM00089">
    <property type="entry name" value="PKD"/>
    <property type="match status" value="1"/>
</dbReference>
<evidence type="ECO:0000256" key="3">
    <source>
        <dbReference type="ARBA" id="ARBA00022723"/>
    </source>
</evidence>
<evidence type="ECO:0000256" key="4">
    <source>
        <dbReference type="ARBA" id="ARBA00022982"/>
    </source>
</evidence>
<gene>
    <name evidence="9" type="ORF">HNQ92_002779</name>
</gene>
<sequence>MQHISLSRFLAFPTAGLRLGTLLLAVLAATAGLYSCLNTRTSAVAAAEKVPPRVLVFSKTKGWKHSSIPFGIAAIQKLGREHQFRVDTTLNAAYFTDDSLRQYQAVIFNCTTGNVLNAEQQAAFERYIQAGGGYVGIHSAADTEYEWPWYGKLMGAYFANHPLNPSERKAAVDVTNKNHPATAHLPDRWERTDEWYSYRTFYPGLNVLAYLDESTYDNGTNGANHPIAWYHEFDGGRAFYTGGGHMDTSYDEPLFLQHILGGIRYAIGDKPLDYRKAYSVAMPEENRFVKTILVDDLNTPMELAVAADGRVFFTELRTANLYVYDPKTRQHALVHRFDVATKGGTGLIGVTLDPKFSQNHYIYLYYSPPTDREPILFNLSRFVVLDNNTLDVASEKILLQVPVQENSGAHHGGSLAWDKDGNLYLSTGDSSSPFPSDGYAPLDERPGPEYFSLDAQRSSANTNDLKGKILRIRPQPDGTAGAAPYTIPAGNLFPPGTPQTRPEIYTMGLRNPYRIAVNPKTSVLYWGEIGPDAGEDGPQGPRGYDEFNQARKAGNFGWPYFVGNNYPYVKWDFSTKTAGAPFDPRAPVNRSPNNTGLTQLPPAMPAMLWYPYAASPDFPELGQGGRSAMAGEFYTFNEKSSSPTKFPAYYDGTLFVFDWMRNWVMALRFDEQENFVRAEPFMTSNGDFRRPIDLAFGPDGVMYMLEYGSVYGADNEDARLVKIEYNTGNRPPIAKASVVDSAATAQLSKRVYLTSENRPSSTIREVAGAAPLRVLFSSRGSLDPDDDDVLSYQWLFDGKTVGSTRPTAAHTYTQPGVYRAVLKVTDPRGQVGTDTLTVKVGNTPPRVAITTPGNQSFFWENKPFTYEVKVSDQEESKMDPKKLRVYYTYNPQPSTLPPTPATGHQPETLLLTASLGSTLMAGSDCKACHTVDQKSVGPSLLAVAERYKGQANALELLSDKIIRGGGGNWGTEHVMSAHPQLSRQDAAEMVKYILSLAEPQRQLTTLPAQGTLPLTDHRENEPRGQYTLVASYTDQGTAAVGPLTTTEVVTLRSAKVPTVYADAHVGFPRWSNSLSGGDHKAYILLKNIDLTGIRKFTYEYSSGEKSGEIWVRIGSYAGPVISRTTYPASGSAGGKVTGDVQVPTSGRHDVYFVVMKPDKPTNNVISLKTISFEQ</sequence>
<dbReference type="SUPFAM" id="SSF49299">
    <property type="entry name" value="PKD domain"/>
    <property type="match status" value="1"/>
</dbReference>
<evidence type="ECO:0000313" key="10">
    <source>
        <dbReference type="Proteomes" id="UP000557307"/>
    </source>
</evidence>
<evidence type="ECO:0000256" key="1">
    <source>
        <dbReference type="ARBA" id="ARBA00022448"/>
    </source>
</evidence>
<dbReference type="CDD" id="cd04084">
    <property type="entry name" value="CBM6_xylanase-like"/>
    <property type="match status" value="1"/>
</dbReference>
<evidence type="ECO:0000259" key="8">
    <source>
        <dbReference type="PROSITE" id="PS51007"/>
    </source>
</evidence>
<keyword evidence="5 6" id="KW-0408">Iron</keyword>
<comment type="caution">
    <text evidence="9">The sequence shown here is derived from an EMBL/GenBank/DDBJ whole genome shotgun (WGS) entry which is preliminary data.</text>
</comment>
<dbReference type="PANTHER" id="PTHR40469:SF2">
    <property type="entry name" value="GALACTOSE-BINDING DOMAIN-LIKE SUPERFAMILY PROTEIN"/>
    <property type="match status" value="1"/>
</dbReference>
<feature type="binding site" description="covalent" evidence="6">
    <location>
        <position position="925"/>
    </location>
    <ligand>
        <name>heme c</name>
        <dbReference type="ChEBI" id="CHEBI:61717"/>
    </ligand>
</feature>
<dbReference type="RefSeq" id="WP_184174554.1">
    <property type="nucleotide sequence ID" value="NZ_JACHGF010000003.1"/>
</dbReference>
<dbReference type="PANTHER" id="PTHR40469">
    <property type="entry name" value="SECRETED GLYCOSYL HYDROLASE"/>
    <property type="match status" value="1"/>
</dbReference>
<evidence type="ECO:0000256" key="6">
    <source>
        <dbReference type="PIRSR" id="PIRSR602324-1"/>
    </source>
</evidence>
<feature type="binding site" description="covalent" evidence="6">
    <location>
        <position position="929"/>
    </location>
    <ligand>
        <name>heme c</name>
        <dbReference type="ChEBI" id="CHEBI:61717"/>
    </ligand>
</feature>
<evidence type="ECO:0000256" key="5">
    <source>
        <dbReference type="ARBA" id="ARBA00023004"/>
    </source>
</evidence>
<comment type="PTM">
    <text evidence="6">Binds 1 heme c group covalently per subunit.</text>
</comment>
<name>A0A840TKB2_9BACT</name>
<dbReference type="Pfam" id="PF18911">
    <property type="entry name" value="PKD_4"/>
    <property type="match status" value="1"/>
</dbReference>
<dbReference type="InterPro" id="IPR011042">
    <property type="entry name" value="6-blade_b-propeller_TolB-like"/>
</dbReference>
<dbReference type="Gene3D" id="1.10.760.10">
    <property type="entry name" value="Cytochrome c-like domain"/>
    <property type="match status" value="1"/>
</dbReference>
<dbReference type="InterPro" id="IPR036909">
    <property type="entry name" value="Cyt_c-like_dom_sf"/>
</dbReference>
<dbReference type="GO" id="GO:0005506">
    <property type="term" value="F:iron ion binding"/>
    <property type="evidence" value="ECO:0007669"/>
    <property type="project" value="InterPro"/>
</dbReference>
<dbReference type="PROSITE" id="PS51007">
    <property type="entry name" value="CYTC"/>
    <property type="match status" value="1"/>
</dbReference>
<reference evidence="9 10" key="1">
    <citation type="submission" date="2020-08" db="EMBL/GenBank/DDBJ databases">
        <title>Genomic Encyclopedia of Type Strains, Phase IV (KMG-IV): sequencing the most valuable type-strain genomes for metagenomic binning, comparative biology and taxonomic classification.</title>
        <authorList>
            <person name="Goeker M."/>
        </authorList>
    </citation>
    <scope>NUCLEOTIDE SEQUENCE [LARGE SCALE GENOMIC DNA]</scope>
    <source>
        <strain evidence="9 10">DSM 105074</strain>
    </source>
</reference>
<keyword evidence="2 6" id="KW-0349">Heme</keyword>
<dbReference type="SUPFAM" id="SSF46626">
    <property type="entry name" value="Cytochrome c"/>
    <property type="match status" value="1"/>
</dbReference>
<proteinExistence type="predicted"/>
<dbReference type="PROSITE" id="PS50093">
    <property type="entry name" value="PKD"/>
    <property type="match status" value="1"/>
</dbReference>
<evidence type="ECO:0000259" key="7">
    <source>
        <dbReference type="PROSITE" id="PS50093"/>
    </source>
</evidence>
<dbReference type="CDD" id="cd00146">
    <property type="entry name" value="PKD"/>
    <property type="match status" value="1"/>
</dbReference>
<dbReference type="InterPro" id="IPR029010">
    <property type="entry name" value="ThuA-like"/>
</dbReference>
<dbReference type="EMBL" id="JACHGF010000003">
    <property type="protein sequence ID" value="MBB5284636.1"/>
    <property type="molecule type" value="Genomic_DNA"/>
</dbReference>
<dbReference type="PRINTS" id="PR00606">
    <property type="entry name" value="CYTCHROMECID"/>
</dbReference>
<dbReference type="InterPro" id="IPR002324">
    <property type="entry name" value="Cyt_c_ID"/>
</dbReference>
<accession>A0A840TKB2</accession>
<dbReference type="Pfam" id="PF00034">
    <property type="entry name" value="Cytochrom_C"/>
    <property type="match status" value="1"/>
</dbReference>
<dbReference type="InterPro" id="IPR035986">
    <property type="entry name" value="PKD_dom_sf"/>
</dbReference>
<dbReference type="InterPro" id="IPR012938">
    <property type="entry name" value="Glc/Sorbosone_DH"/>
</dbReference>
<keyword evidence="3 6" id="KW-0479">Metal-binding</keyword>
<protein>
    <submittedName>
        <fullName evidence="9">Cytochrome c</fullName>
    </submittedName>
</protein>
<dbReference type="AlphaFoldDB" id="A0A840TKB2"/>
<dbReference type="Pfam" id="PF03422">
    <property type="entry name" value="CBM_6"/>
    <property type="match status" value="1"/>
</dbReference>
<feature type="domain" description="PKD" evidence="7">
    <location>
        <begin position="767"/>
        <end position="840"/>
    </location>
</feature>
<dbReference type="InterPro" id="IPR000601">
    <property type="entry name" value="PKD_dom"/>
</dbReference>
<dbReference type="InterPro" id="IPR005084">
    <property type="entry name" value="CBM6"/>
</dbReference>
<evidence type="ECO:0000256" key="2">
    <source>
        <dbReference type="ARBA" id="ARBA00022617"/>
    </source>
</evidence>
<dbReference type="Gene3D" id="3.40.50.880">
    <property type="match status" value="1"/>
</dbReference>
<dbReference type="GO" id="GO:0020037">
    <property type="term" value="F:heme binding"/>
    <property type="evidence" value="ECO:0007669"/>
    <property type="project" value="InterPro"/>
</dbReference>
<evidence type="ECO:0000313" key="9">
    <source>
        <dbReference type="EMBL" id="MBB5284636.1"/>
    </source>
</evidence>
<feature type="binding site" description="covalent" evidence="6">
    <location>
        <position position="975"/>
    </location>
    <ligand>
        <name>heme c</name>
        <dbReference type="ChEBI" id="CHEBI:61717"/>
    </ligand>
</feature>
<dbReference type="SUPFAM" id="SSF50952">
    <property type="entry name" value="Soluble quinoprotein glucose dehydrogenase"/>
    <property type="match status" value="1"/>
</dbReference>
<dbReference type="Gene3D" id="2.60.120.260">
    <property type="entry name" value="Galactose-binding domain-like"/>
    <property type="match status" value="1"/>
</dbReference>
<organism evidence="9 10">
    <name type="scientific">Rhabdobacter roseus</name>
    <dbReference type="NCBI Taxonomy" id="1655419"/>
    <lineage>
        <taxon>Bacteria</taxon>
        <taxon>Pseudomonadati</taxon>
        <taxon>Bacteroidota</taxon>
        <taxon>Cytophagia</taxon>
        <taxon>Cytophagales</taxon>
        <taxon>Cytophagaceae</taxon>
        <taxon>Rhabdobacter</taxon>
    </lineage>
</organism>
<keyword evidence="10" id="KW-1185">Reference proteome</keyword>